<sequence>MAYYNSAKSMVQFNGFVACTPSGARPKSRDILGASGVLVTGSCKGASGTLAQLRRVPCFVTLKLPATGTSCKVLPPAGTLRAPVRLLSLTGGQIAIVNAEPFQYVAHTS</sequence>
<dbReference type="EMBL" id="WRXP01000554">
    <property type="protein sequence ID" value="KAF1002705.1"/>
    <property type="molecule type" value="Genomic_DNA"/>
</dbReference>
<dbReference type="AlphaFoldDB" id="A0A6L5BBC6"/>
<accession>A0A6L5BBC6</accession>
<keyword evidence="2" id="KW-1185">Reference proteome</keyword>
<protein>
    <submittedName>
        <fullName evidence="1">Uncharacterized protein</fullName>
    </submittedName>
</protein>
<reference evidence="1" key="1">
    <citation type="submission" date="2020-01" db="EMBL/GenBank/DDBJ databases">
        <title>The Celery Genome Sequence Reveals Sequential Paleo-tetraploidization, Resistance Gene Elimination, Karyotype Evolution, and Functional Innovation in Apiales.</title>
        <authorList>
            <person name="Song X."/>
        </authorList>
    </citation>
    <scope>NUCLEOTIDE SEQUENCE</scope>
    <source>
        <tissue evidence="1">Leaf</tissue>
    </source>
</reference>
<evidence type="ECO:0000313" key="1">
    <source>
        <dbReference type="EMBL" id="KAF1002705.1"/>
    </source>
</evidence>
<dbReference type="Proteomes" id="UP000593563">
    <property type="component" value="Unassembled WGS sequence"/>
</dbReference>
<gene>
    <name evidence="1" type="ORF">AG4045_008311</name>
</gene>
<comment type="caution">
    <text evidence="1">The sequence shown here is derived from an EMBL/GenBank/DDBJ whole genome shotgun (WGS) entry which is preliminary data.</text>
</comment>
<proteinExistence type="predicted"/>
<name>A0A6L5BBC6_APIGR</name>
<organism evidence="1 2">
    <name type="scientific">Apium graveolens</name>
    <name type="common">Celery</name>
    <dbReference type="NCBI Taxonomy" id="4045"/>
    <lineage>
        <taxon>Eukaryota</taxon>
        <taxon>Viridiplantae</taxon>
        <taxon>Streptophyta</taxon>
        <taxon>Embryophyta</taxon>
        <taxon>Tracheophyta</taxon>
        <taxon>Spermatophyta</taxon>
        <taxon>Magnoliopsida</taxon>
        <taxon>eudicotyledons</taxon>
        <taxon>Gunneridae</taxon>
        <taxon>Pentapetalae</taxon>
        <taxon>asterids</taxon>
        <taxon>campanulids</taxon>
        <taxon>Apiales</taxon>
        <taxon>Apiaceae</taxon>
        <taxon>Apioideae</taxon>
        <taxon>apioid superclade</taxon>
        <taxon>Apieae</taxon>
        <taxon>Apium</taxon>
    </lineage>
</organism>
<evidence type="ECO:0000313" key="2">
    <source>
        <dbReference type="Proteomes" id="UP000593563"/>
    </source>
</evidence>